<protein>
    <submittedName>
        <fullName evidence="2">Ferredoxin</fullName>
    </submittedName>
</protein>
<dbReference type="Proteomes" id="UP000658131">
    <property type="component" value="Unassembled WGS sequence"/>
</dbReference>
<dbReference type="Pfam" id="PF09918">
    <property type="entry name" value="DUF2148"/>
    <property type="match status" value="1"/>
</dbReference>
<sequence length="178" mass="18693">MYYSSAECEEKALLDAAFALCAAARTAPKGRGRDFILTAVVTGEEKEALARATERLGERYDAPIFLRDGGSIRKSGAVVLIGVARNRRGQKHCGMCGREDCAAAEKAGCRCAFNDLDLGVASGSAAALAADLRIDNRIMYTGGLGAMELGLLGEGAENIMALPLSVGGKNIFFDRAAK</sequence>
<comment type="caution">
    <text evidence="2">The sequence shown here is derived from an EMBL/GenBank/DDBJ whole genome shotgun (WGS) entry which is preliminary data.</text>
</comment>
<dbReference type="PANTHER" id="PTHR40101:SF1">
    <property type="entry name" value="4FE-4S DOMAIN-CONTAINING PROTEIN"/>
    <property type="match status" value="1"/>
</dbReference>
<name>A0ABR7NKM4_9FIRM</name>
<proteinExistence type="predicted"/>
<dbReference type="RefSeq" id="WP_262400429.1">
    <property type="nucleotide sequence ID" value="NZ_JACRTB010000018.1"/>
</dbReference>
<accession>A0ABR7NKM4</accession>
<dbReference type="InterPro" id="IPR019224">
    <property type="entry name" value="DUF2148"/>
</dbReference>
<gene>
    <name evidence="2" type="ORF">H8717_11140</name>
</gene>
<evidence type="ECO:0000259" key="1">
    <source>
        <dbReference type="Pfam" id="PF09918"/>
    </source>
</evidence>
<reference evidence="2 3" key="1">
    <citation type="submission" date="2020-08" db="EMBL/GenBank/DDBJ databases">
        <title>Genome public.</title>
        <authorList>
            <person name="Liu C."/>
            <person name="Sun Q."/>
        </authorList>
    </citation>
    <scope>NUCLEOTIDE SEQUENCE [LARGE SCALE GENOMIC DNA]</scope>
    <source>
        <strain evidence="2 3">BX1</strain>
    </source>
</reference>
<organism evidence="2 3">
    <name type="scientific">Yanshouia hominis</name>
    <dbReference type="NCBI Taxonomy" id="2763673"/>
    <lineage>
        <taxon>Bacteria</taxon>
        <taxon>Bacillati</taxon>
        <taxon>Bacillota</taxon>
        <taxon>Clostridia</taxon>
        <taxon>Eubacteriales</taxon>
        <taxon>Oscillospiraceae</taxon>
        <taxon>Yanshouia</taxon>
    </lineage>
</organism>
<evidence type="ECO:0000313" key="3">
    <source>
        <dbReference type="Proteomes" id="UP000658131"/>
    </source>
</evidence>
<evidence type="ECO:0000313" key="2">
    <source>
        <dbReference type="EMBL" id="MBC8576956.1"/>
    </source>
</evidence>
<feature type="domain" description="DUF2148" evidence="1">
    <location>
        <begin position="108"/>
        <end position="175"/>
    </location>
</feature>
<dbReference type="EMBL" id="JACRTB010000018">
    <property type="protein sequence ID" value="MBC8576956.1"/>
    <property type="molecule type" value="Genomic_DNA"/>
</dbReference>
<keyword evidence="3" id="KW-1185">Reference proteome</keyword>
<dbReference type="PANTHER" id="PTHR40101">
    <property type="entry name" value="CONSERVED PROTEIN"/>
    <property type="match status" value="1"/>
</dbReference>